<dbReference type="Gene3D" id="3.90.1570.10">
    <property type="entry name" value="tt1808, chain A"/>
    <property type="match status" value="1"/>
</dbReference>
<dbReference type="Proteomes" id="UP000789831">
    <property type="component" value="Unassembled WGS sequence"/>
</dbReference>
<name>A0A9N9DJB2_9GLOM</name>
<feature type="non-terminal residue" evidence="2">
    <location>
        <position position="235"/>
    </location>
</feature>
<dbReference type="EMBL" id="CAJVPL010003907">
    <property type="protein sequence ID" value="CAG8640433.1"/>
    <property type="molecule type" value="Genomic_DNA"/>
</dbReference>
<evidence type="ECO:0000313" key="2">
    <source>
        <dbReference type="EMBL" id="CAG8640433.1"/>
    </source>
</evidence>
<dbReference type="InterPro" id="IPR012296">
    <property type="entry name" value="Nuclease_put_TT1808"/>
</dbReference>
<feature type="region of interest" description="Disordered" evidence="1">
    <location>
        <begin position="107"/>
        <end position="130"/>
    </location>
</feature>
<sequence>IVLMRFQKECQTATIIETCGGKRENLMGRSNLVADINCYSYIRLPYVLVKGIAIDDYEERVEKFNIHGCWEWLNGEVLIYELPSMPHEVCISAIVKQINRQCSNADGTNAEIHGAGSTRTRDRNRGKEADASFRPKKLAVTAPNGSNRDNRPWPNLVVEVAYTETLDHAEEVLKYWMSPGRSHDCIIVKIDLVPQDRVPVHMRAWHYCVSAGRGSRNTVPLVTTVMLDYSNLFFC</sequence>
<feature type="compositionally biased region" description="Basic and acidic residues" evidence="1">
    <location>
        <begin position="119"/>
        <end position="130"/>
    </location>
</feature>
<comment type="caution">
    <text evidence="2">The sequence shown here is derived from an EMBL/GenBank/DDBJ whole genome shotgun (WGS) entry which is preliminary data.</text>
</comment>
<dbReference type="AlphaFoldDB" id="A0A9N9DJB2"/>
<dbReference type="OrthoDB" id="76567at2759"/>
<keyword evidence="3" id="KW-1185">Reference proteome</keyword>
<proteinExistence type="predicted"/>
<reference evidence="2" key="1">
    <citation type="submission" date="2021-06" db="EMBL/GenBank/DDBJ databases">
        <authorList>
            <person name="Kallberg Y."/>
            <person name="Tangrot J."/>
            <person name="Rosling A."/>
        </authorList>
    </citation>
    <scope>NUCLEOTIDE SEQUENCE</scope>
    <source>
        <strain evidence="2">MT106</strain>
    </source>
</reference>
<gene>
    <name evidence="2" type="ORF">AGERDE_LOCUS10952</name>
</gene>
<evidence type="ECO:0000256" key="1">
    <source>
        <dbReference type="SAM" id="MobiDB-lite"/>
    </source>
</evidence>
<evidence type="ECO:0000313" key="3">
    <source>
        <dbReference type="Proteomes" id="UP000789831"/>
    </source>
</evidence>
<accession>A0A9N9DJB2</accession>
<protein>
    <submittedName>
        <fullName evidence="2">8412_t:CDS:1</fullName>
    </submittedName>
</protein>
<organism evidence="2 3">
    <name type="scientific">Ambispora gerdemannii</name>
    <dbReference type="NCBI Taxonomy" id="144530"/>
    <lineage>
        <taxon>Eukaryota</taxon>
        <taxon>Fungi</taxon>
        <taxon>Fungi incertae sedis</taxon>
        <taxon>Mucoromycota</taxon>
        <taxon>Glomeromycotina</taxon>
        <taxon>Glomeromycetes</taxon>
        <taxon>Archaeosporales</taxon>
        <taxon>Ambisporaceae</taxon>
        <taxon>Ambispora</taxon>
    </lineage>
</organism>